<organism evidence="2 3">
    <name type="scientific">Devosia ureilytica</name>
    <dbReference type="NCBI Taxonomy" id="2952754"/>
    <lineage>
        <taxon>Bacteria</taxon>
        <taxon>Pseudomonadati</taxon>
        <taxon>Pseudomonadota</taxon>
        <taxon>Alphaproteobacteria</taxon>
        <taxon>Hyphomicrobiales</taxon>
        <taxon>Devosiaceae</taxon>
        <taxon>Devosia</taxon>
    </lineage>
</organism>
<reference evidence="2" key="1">
    <citation type="submission" date="2022-06" db="EMBL/GenBank/DDBJ databases">
        <title>Devosia sp. XJ19-45 genome assembly.</title>
        <authorList>
            <person name="Li B."/>
            <person name="Cai M."/>
            <person name="Nie G."/>
            <person name="Li W."/>
        </authorList>
    </citation>
    <scope>NUCLEOTIDE SEQUENCE</scope>
    <source>
        <strain evidence="2">XJ19-45</strain>
    </source>
</reference>
<sequence length="59" mass="6107">MSIPDHNRSDFRTLLRAAADIAITPSGHLTEGNSCAQYQPLGLGDPDGFLPASGSDGPP</sequence>
<feature type="region of interest" description="Disordered" evidence="1">
    <location>
        <begin position="38"/>
        <end position="59"/>
    </location>
</feature>
<comment type="caution">
    <text evidence="2">The sequence shown here is derived from an EMBL/GenBank/DDBJ whole genome shotgun (WGS) entry which is preliminary data.</text>
</comment>
<dbReference type="EMBL" id="JAMWDU010000002">
    <property type="protein sequence ID" value="MCP8886261.1"/>
    <property type="molecule type" value="Genomic_DNA"/>
</dbReference>
<evidence type="ECO:0000313" key="2">
    <source>
        <dbReference type="EMBL" id="MCP8886261.1"/>
    </source>
</evidence>
<gene>
    <name evidence="2" type="ORF">NF348_04015</name>
</gene>
<name>A0A9Q4AMD3_9HYPH</name>
<dbReference type="Proteomes" id="UP001060275">
    <property type="component" value="Unassembled WGS sequence"/>
</dbReference>
<accession>A0A9Q4AMD3</accession>
<evidence type="ECO:0000256" key="1">
    <source>
        <dbReference type="SAM" id="MobiDB-lite"/>
    </source>
</evidence>
<dbReference type="AlphaFoldDB" id="A0A9Q4AMD3"/>
<evidence type="ECO:0000313" key="3">
    <source>
        <dbReference type="Proteomes" id="UP001060275"/>
    </source>
</evidence>
<dbReference type="RefSeq" id="WP_254674039.1">
    <property type="nucleotide sequence ID" value="NZ_JAMWDU010000002.1"/>
</dbReference>
<proteinExistence type="predicted"/>
<keyword evidence="3" id="KW-1185">Reference proteome</keyword>
<protein>
    <submittedName>
        <fullName evidence="2">Uncharacterized protein</fullName>
    </submittedName>
</protein>